<evidence type="ECO:0000313" key="9">
    <source>
        <dbReference type="Proteomes" id="UP000307943"/>
    </source>
</evidence>
<organism evidence="8 9">
    <name type="scientific">Paenibacillus hemerocallicola</name>
    <dbReference type="NCBI Taxonomy" id="1172614"/>
    <lineage>
        <taxon>Bacteria</taxon>
        <taxon>Bacillati</taxon>
        <taxon>Bacillota</taxon>
        <taxon>Bacilli</taxon>
        <taxon>Bacillales</taxon>
        <taxon>Paenibacillaceae</taxon>
        <taxon>Paenibacillus</taxon>
    </lineage>
</organism>
<dbReference type="Pfam" id="PF13396">
    <property type="entry name" value="PLDc_N"/>
    <property type="match status" value="1"/>
</dbReference>
<comment type="subcellular location">
    <subcellularLocation>
        <location evidence="1">Cell membrane</location>
        <topology evidence="1">Multi-pass membrane protein</topology>
    </subcellularLocation>
</comment>
<proteinExistence type="predicted"/>
<dbReference type="EMBL" id="VDCQ01000062">
    <property type="protein sequence ID" value="TNJ62323.1"/>
    <property type="molecule type" value="Genomic_DNA"/>
</dbReference>
<comment type="caution">
    <text evidence="8">The sequence shown here is derived from an EMBL/GenBank/DDBJ whole genome shotgun (WGS) entry which is preliminary data.</text>
</comment>
<evidence type="ECO:0000256" key="6">
    <source>
        <dbReference type="SAM" id="Phobius"/>
    </source>
</evidence>
<evidence type="ECO:0000256" key="3">
    <source>
        <dbReference type="ARBA" id="ARBA00022692"/>
    </source>
</evidence>
<dbReference type="Proteomes" id="UP000307943">
    <property type="component" value="Unassembled WGS sequence"/>
</dbReference>
<protein>
    <submittedName>
        <fullName evidence="8">PLDc_N domain-containing protein</fullName>
    </submittedName>
</protein>
<keyword evidence="2" id="KW-1003">Cell membrane</keyword>
<keyword evidence="3 6" id="KW-0812">Transmembrane</keyword>
<evidence type="ECO:0000313" key="8">
    <source>
        <dbReference type="EMBL" id="TNJ62323.1"/>
    </source>
</evidence>
<reference evidence="8 9" key="1">
    <citation type="submission" date="2019-05" db="EMBL/GenBank/DDBJ databases">
        <title>We sequenced the genome of Paenibacillus hemerocallicola KCTC 33185 for further insight into its adaptation and study the phylogeny of Paenibacillus.</title>
        <authorList>
            <person name="Narsing Rao M.P."/>
        </authorList>
    </citation>
    <scope>NUCLEOTIDE SEQUENCE [LARGE SCALE GENOMIC DNA]</scope>
    <source>
        <strain evidence="8 9">KCTC 33185</strain>
    </source>
</reference>
<feature type="domain" description="Cardiolipin synthase N-terminal" evidence="7">
    <location>
        <begin position="23"/>
        <end position="63"/>
    </location>
</feature>
<dbReference type="InterPro" id="IPR027379">
    <property type="entry name" value="CLS_N"/>
</dbReference>
<feature type="transmembrane region" description="Helical" evidence="6">
    <location>
        <begin position="42"/>
        <end position="62"/>
    </location>
</feature>
<dbReference type="GO" id="GO:0005886">
    <property type="term" value="C:plasma membrane"/>
    <property type="evidence" value="ECO:0007669"/>
    <property type="project" value="UniProtKB-SubCell"/>
</dbReference>
<evidence type="ECO:0000256" key="2">
    <source>
        <dbReference type="ARBA" id="ARBA00022475"/>
    </source>
</evidence>
<name>A0A5C4T030_9BACL</name>
<accession>A0A5C4T030</accession>
<keyword evidence="4 6" id="KW-1133">Transmembrane helix</keyword>
<keyword evidence="5 6" id="KW-0472">Membrane</keyword>
<evidence type="ECO:0000259" key="7">
    <source>
        <dbReference type="Pfam" id="PF13396"/>
    </source>
</evidence>
<evidence type="ECO:0000256" key="1">
    <source>
        <dbReference type="ARBA" id="ARBA00004651"/>
    </source>
</evidence>
<gene>
    <name evidence="8" type="ORF">FE784_31445</name>
</gene>
<feature type="transmembrane region" description="Helical" evidence="6">
    <location>
        <begin position="12"/>
        <end position="30"/>
    </location>
</feature>
<evidence type="ECO:0000256" key="4">
    <source>
        <dbReference type="ARBA" id="ARBA00022989"/>
    </source>
</evidence>
<dbReference type="AlphaFoldDB" id="A0A5C4T030"/>
<evidence type="ECO:0000256" key="5">
    <source>
        <dbReference type="ARBA" id="ARBA00023136"/>
    </source>
</evidence>
<keyword evidence="9" id="KW-1185">Reference proteome</keyword>
<sequence length="68" mass="7731">MQQLVSTVDWRLILPVIVAQLLLLAVALIDCIRAERTRGAKWIWILVIVLLQLIGPVLYFVFGKEKSS</sequence>